<dbReference type="CDD" id="cd16325">
    <property type="entry name" value="LolA"/>
    <property type="match status" value="1"/>
</dbReference>
<protein>
    <submittedName>
        <fullName evidence="3">Outer membrane lipoprotein-sorting protein</fullName>
    </submittedName>
</protein>
<dbReference type="EMBL" id="QKYV01000002">
    <property type="protein sequence ID" value="PZW42352.1"/>
    <property type="molecule type" value="Genomic_DNA"/>
</dbReference>
<dbReference type="RefSeq" id="WP_111540014.1">
    <property type="nucleotide sequence ID" value="NZ_QKYV01000002.1"/>
</dbReference>
<proteinExistence type="predicted"/>
<dbReference type="Gene3D" id="2.50.20.10">
    <property type="entry name" value="Lipoprotein localisation LolA/LolB/LppX"/>
    <property type="match status" value="1"/>
</dbReference>
<organism evidence="3 4">
    <name type="scientific">Mesonia algae</name>
    <dbReference type="NCBI Taxonomy" id="213248"/>
    <lineage>
        <taxon>Bacteria</taxon>
        <taxon>Pseudomonadati</taxon>
        <taxon>Bacteroidota</taxon>
        <taxon>Flavobacteriia</taxon>
        <taxon>Flavobacteriales</taxon>
        <taxon>Flavobacteriaceae</taxon>
        <taxon>Mesonia</taxon>
    </lineage>
</organism>
<dbReference type="InterPro" id="IPR004564">
    <property type="entry name" value="OM_lipoprot_carrier_LolA-like"/>
</dbReference>
<name>A0A2W7IA07_9FLAO</name>
<evidence type="ECO:0000256" key="2">
    <source>
        <dbReference type="SAM" id="SignalP"/>
    </source>
</evidence>
<dbReference type="PANTHER" id="PTHR35869">
    <property type="entry name" value="OUTER-MEMBRANE LIPOPROTEIN CARRIER PROTEIN"/>
    <property type="match status" value="1"/>
</dbReference>
<evidence type="ECO:0000313" key="3">
    <source>
        <dbReference type="EMBL" id="PZW42352.1"/>
    </source>
</evidence>
<sequence length="214" mass="24482">MKKIVLLVLAIGLSGLVQAQNSAKAEKLLTEVSQKVKSYDNIVVDFKYVLENTAENIKQETRGDVSLKGELYRLNLMGITRVFDGKKLYTIVPEDEEITISTYNPNDDQGITPSKMLTFYEDGYTYKWDTTQDIKGRKIQYIKLNPIDSEAEIKEILLGIDVQTKHIYNLIQKQDNGTKVTIKVNSFKTNEPLSNNLFSFDESKYAGYYINRLD</sequence>
<keyword evidence="4" id="KW-1185">Reference proteome</keyword>
<feature type="chain" id="PRO_5015878833" evidence="2">
    <location>
        <begin position="20"/>
        <end position="214"/>
    </location>
</feature>
<comment type="caution">
    <text evidence="3">The sequence shown here is derived from an EMBL/GenBank/DDBJ whole genome shotgun (WGS) entry which is preliminary data.</text>
</comment>
<keyword evidence="1 2" id="KW-0732">Signal</keyword>
<dbReference type="AlphaFoldDB" id="A0A2W7IA07"/>
<reference evidence="3 4" key="1">
    <citation type="submission" date="2018-06" db="EMBL/GenBank/DDBJ databases">
        <title>Genomic Encyclopedia of Archaeal and Bacterial Type Strains, Phase II (KMG-II): from individual species to whole genera.</title>
        <authorList>
            <person name="Goeker M."/>
        </authorList>
    </citation>
    <scope>NUCLEOTIDE SEQUENCE [LARGE SCALE GENOMIC DNA]</scope>
    <source>
        <strain evidence="3 4">DSM 15361</strain>
    </source>
</reference>
<evidence type="ECO:0000256" key="1">
    <source>
        <dbReference type="ARBA" id="ARBA00022729"/>
    </source>
</evidence>
<dbReference type="SUPFAM" id="SSF89392">
    <property type="entry name" value="Prokaryotic lipoproteins and lipoprotein localization factors"/>
    <property type="match status" value="1"/>
</dbReference>
<keyword evidence="3" id="KW-0449">Lipoprotein</keyword>
<dbReference type="InterPro" id="IPR029046">
    <property type="entry name" value="LolA/LolB/LppX"/>
</dbReference>
<dbReference type="Pfam" id="PF03548">
    <property type="entry name" value="LolA"/>
    <property type="match status" value="1"/>
</dbReference>
<evidence type="ECO:0000313" key="4">
    <source>
        <dbReference type="Proteomes" id="UP000249542"/>
    </source>
</evidence>
<dbReference type="Proteomes" id="UP000249542">
    <property type="component" value="Unassembled WGS sequence"/>
</dbReference>
<dbReference type="PANTHER" id="PTHR35869:SF1">
    <property type="entry name" value="OUTER-MEMBRANE LIPOPROTEIN CARRIER PROTEIN"/>
    <property type="match status" value="1"/>
</dbReference>
<accession>A0A2W7IA07</accession>
<feature type="signal peptide" evidence="2">
    <location>
        <begin position="1"/>
        <end position="19"/>
    </location>
</feature>
<gene>
    <name evidence="3" type="ORF">LX95_00662</name>
</gene>